<dbReference type="eggNOG" id="KOG0059">
    <property type="taxonomic scope" value="Eukaryota"/>
</dbReference>
<dbReference type="Pfam" id="PF12698">
    <property type="entry name" value="ABC2_membrane_3"/>
    <property type="match status" value="1"/>
</dbReference>
<feature type="transmembrane region" description="Helical" evidence="8">
    <location>
        <begin position="264"/>
        <end position="291"/>
    </location>
</feature>
<evidence type="ECO:0000256" key="8">
    <source>
        <dbReference type="SAM" id="Phobius"/>
    </source>
</evidence>
<reference evidence="10" key="2">
    <citation type="submission" date="2015-02" db="UniProtKB">
        <authorList>
            <consortium name="EnsemblMetazoa"/>
        </authorList>
    </citation>
    <scope>IDENTIFICATION</scope>
</reference>
<evidence type="ECO:0000256" key="3">
    <source>
        <dbReference type="ARBA" id="ARBA00022448"/>
    </source>
</evidence>
<accession>T1IGU0</accession>
<dbReference type="InterPro" id="IPR051449">
    <property type="entry name" value="ABC-2_transporter_component"/>
</dbReference>
<dbReference type="InterPro" id="IPR013525">
    <property type="entry name" value="ABC2_TM"/>
</dbReference>
<feature type="transmembrane region" description="Helical" evidence="8">
    <location>
        <begin position="378"/>
        <end position="398"/>
    </location>
</feature>
<dbReference type="OMA" id="LSERMIC"/>
<feature type="transmembrane region" description="Helical" evidence="8">
    <location>
        <begin position="312"/>
        <end position="334"/>
    </location>
</feature>
<evidence type="ECO:0000313" key="10">
    <source>
        <dbReference type="EnsemblMetazoa" id="SMAR000040-PA"/>
    </source>
</evidence>
<dbReference type="Proteomes" id="UP000014500">
    <property type="component" value="Unassembled WGS sequence"/>
</dbReference>
<dbReference type="EMBL" id="JH429606">
    <property type="status" value="NOT_ANNOTATED_CDS"/>
    <property type="molecule type" value="Genomic_DNA"/>
</dbReference>
<feature type="transmembrane region" description="Helical" evidence="8">
    <location>
        <begin position="437"/>
        <end position="462"/>
    </location>
</feature>
<reference evidence="11" key="1">
    <citation type="submission" date="2011-05" db="EMBL/GenBank/DDBJ databases">
        <authorList>
            <person name="Richards S.R."/>
            <person name="Qu J."/>
            <person name="Jiang H."/>
            <person name="Jhangiani S.N."/>
            <person name="Agravi P."/>
            <person name="Goodspeed R."/>
            <person name="Gross S."/>
            <person name="Mandapat C."/>
            <person name="Jackson L."/>
            <person name="Mathew T."/>
            <person name="Pu L."/>
            <person name="Thornton R."/>
            <person name="Saada N."/>
            <person name="Wilczek-Boney K.B."/>
            <person name="Lee S."/>
            <person name="Kovar C."/>
            <person name="Wu Y."/>
            <person name="Scherer S.E."/>
            <person name="Worley K.C."/>
            <person name="Muzny D.M."/>
            <person name="Gibbs R."/>
        </authorList>
    </citation>
    <scope>NUCLEOTIDE SEQUENCE</scope>
    <source>
        <strain evidence="11">Brora</strain>
    </source>
</reference>
<comment type="subcellular location">
    <subcellularLocation>
        <location evidence="1">Cell membrane</location>
        <topology evidence="1">Multi-pass membrane protein</topology>
    </subcellularLocation>
</comment>
<dbReference type="PROSITE" id="PS51012">
    <property type="entry name" value="ABC_TM2"/>
    <property type="match status" value="1"/>
</dbReference>
<organism evidence="10 11">
    <name type="scientific">Strigamia maritima</name>
    <name type="common">European centipede</name>
    <name type="synonym">Geophilus maritimus</name>
    <dbReference type="NCBI Taxonomy" id="126957"/>
    <lineage>
        <taxon>Eukaryota</taxon>
        <taxon>Metazoa</taxon>
        <taxon>Ecdysozoa</taxon>
        <taxon>Arthropoda</taxon>
        <taxon>Myriapoda</taxon>
        <taxon>Chilopoda</taxon>
        <taxon>Pleurostigmophora</taxon>
        <taxon>Geophilomorpha</taxon>
        <taxon>Linotaeniidae</taxon>
        <taxon>Strigamia</taxon>
    </lineage>
</organism>
<sequence>MQVGLMRRGLILAESKPAELISQYNVKTLEDVFFHLCRNDKTDSYARKGRYHTKISASLTDNKDFEPNKPGCMDYYRPPSIRRIGAMTIKNFLRMWRTLILLVFQYLSPAIQVCIFCLAIGSDPQHVNVAVLNKDLILGVRYLDTLKEEKIHQIKVDSAKEGEDLVLNGNAWALLSIGENFTTALSERMICPVNLSEESAKSGSIHVRLDYSDKMMAEYLQRNFLHGFEVLLHELEEEMGLPEQTTVVPFLYDKPIYGSSTSPFLDYMACGLVLSLVFFLALGLTSMSFVIDKKEGLLDRCTVAGVTSFEIMCGHIVTQFGVMATQVCIILLLVIEVFNVENRGNIFLIILLALMQGMCGMTYGFLISCICNEESSAMMLAVGSFYPLLLLSGTIWPIESMPTALQHFSTGLPQTLAMKSMRWILSRGRGLTWRPVYIGYLVTCGWTMFFILNILVYTYCIFSN</sequence>
<dbReference type="PANTHER" id="PTHR30294:SF38">
    <property type="entry name" value="TRANSPORT PERMEASE PROTEIN"/>
    <property type="match status" value="1"/>
</dbReference>
<feature type="transmembrane region" description="Helical" evidence="8">
    <location>
        <begin position="346"/>
        <end position="366"/>
    </location>
</feature>
<keyword evidence="7 8" id="KW-0472">Membrane</keyword>
<keyword evidence="4" id="KW-1003">Cell membrane</keyword>
<evidence type="ECO:0000256" key="5">
    <source>
        <dbReference type="ARBA" id="ARBA00022692"/>
    </source>
</evidence>
<dbReference type="STRING" id="126957.T1IGU0"/>
<feature type="transmembrane region" description="Helical" evidence="8">
    <location>
        <begin position="99"/>
        <end position="121"/>
    </location>
</feature>
<dbReference type="PANTHER" id="PTHR30294">
    <property type="entry name" value="MEMBRANE COMPONENT OF ABC TRANSPORTER YHHJ-RELATED"/>
    <property type="match status" value="1"/>
</dbReference>
<keyword evidence="5 8" id="KW-0812">Transmembrane</keyword>
<evidence type="ECO:0000313" key="11">
    <source>
        <dbReference type="Proteomes" id="UP000014500"/>
    </source>
</evidence>
<evidence type="ECO:0000259" key="9">
    <source>
        <dbReference type="PROSITE" id="PS51012"/>
    </source>
</evidence>
<dbReference type="HOGENOM" id="CLU_014367_0_0_1"/>
<dbReference type="InterPro" id="IPR047817">
    <property type="entry name" value="ABC2_TM_bact-type"/>
</dbReference>
<evidence type="ECO:0000256" key="7">
    <source>
        <dbReference type="ARBA" id="ARBA00023136"/>
    </source>
</evidence>
<keyword evidence="6 8" id="KW-1133">Transmembrane helix</keyword>
<keyword evidence="3" id="KW-0813">Transport</keyword>
<proteinExistence type="inferred from homology"/>
<evidence type="ECO:0000256" key="4">
    <source>
        <dbReference type="ARBA" id="ARBA00022475"/>
    </source>
</evidence>
<comment type="similarity">
    <text evidence="2">Belongs to the ABC-2 integral membrane protein family.</text>
</comment>
<dbReference type="EnsemblMetazoa" id="SMAR000040-RA">
    <property type="protein sequence ID" value="SMAR000040-PA"/>
    <property type="gene ID" value="SMAR000040"/>
</dbReference>
<evidence type="ECO:0000256" key="6">
    <source>
        <dbReference type="ARBA" id="ARBA00022989"/>
    </source>
</evidence>
<dbReference type="GO" id="GO:0005886">
    <property type="term" value="C:plasma membrane"/>
    <property type="evidence" value="ECO:0007669"/>
    <property type="project" value="UniProtKB-SubCell"/>
</dbReference>
<evidence type="ECO:0000256" key="1">
    <source>
        <dbReference type="ARBA" id="ARBA00004651"/>
    </source>
</evidence>
<feature type="domain" description="ABC transmembrane type-2" evidence="9">
    <location>
        <begin position="233"/>
        <end position="459"/>
    </location>
</feature>
<protein>
    <recommendedName>
        <fullName evidence="9">ABC transmembrane type-2 domain-containing protein</fullName>
    </recommendedName>
</protein>
<evidence type="ECO:0000256" key="2">
    <source>
        <dbReference type="ARBA" id="ARBA00007783"/>
    </source>
</evidence>
<keyword evidence="11" id="KW-1185">Reference proteome</keyword>
<dbReference type="AlphaFoldDB" id="T1IGU0"/>
<name>T1IGU0_STRMM</name>
<dbReference type="GO" id="GO:0140359">
    <property type="term" value="F:ABC-type transporter activity"/>
    <property type="evidence" value="ECO:0007669"/>
    <property type="project" value="InterPro"/>
</dbReference>
<dbReference type="PhylomeDB" id="T1IGU0"/>